<dbReference type="AlphaFoldDB" id="A0A652YS33"/>
<organism evidence="1">
    <name type="scientific">Nocardia globerula</name>
    <dbReference type="NCBI Taxonomy" id="1818"/>
    <lineage>
        <taxon>Bacteria</taxon>
        <taxon>Bacillati</taxon>
        <taxon>Actinomycetota</taxon>
        <taxon>Actinomycetes</taxon>
        <taxon>Mycobacteriales</taxon>
        <taxon>Nocardiaceae</taxon>
        <taxon>Nocardia</taxon>
    </lineage>
</organism>
<dbReference type="EMBL" id="VNIQ01000002">
    <property type="protein sequence ID" value="TYQ05929.1"/>
    <property type="molecule type" value="Genomic_DNA"/>
</dbReference>
<name>A0A652YS33_NOCGL</name>
<evidence type="ECO:0000313" key="1">
    <source>
        <dbReference type="EMBL" id="TYQ05929.1"/>
    </source>
</evidence>
<gene>
    <name evidence="1" type="ORF">FNL38_10258</name>
</gene>
<proteinExistence type="predicted"/>
<accession>A0A652YS33</accession>
<reference evidence="1" key="1">
    <citation type="submission" date="2019-07" db="EMBL/GenBank/DDBJ databases">
        <title>Genomic Encyclopedia of Type Strains, Phase IV (KMG-IV): sequencing the most valuable type-strain genomes for metagenomic binning, comparative biology and taxonomic classification.</title>
        <authorList>
            <person name="Goeker M."/>
        </authorList>
    </citation>
    <scope>NUCLEOTIDE SEQUENCE</scope>
    <source>
        <strain evidence="1">DSM 44596</strain>
    </source>
</reference>
<comment type="caution">
    <text evidence="1">The sequence shown here is derived from an EMBL/GenBank/DDBJ whole genome shotgun (WGS) entry which is preliminary data.</text>
</comment>
<sequence>MSAVRFSAIAVEGKTQCHMGKVKPSKVSQLKPKKKCCRKKTRCVKCPVVIMRMRKLENNGASKKELKVGLKMARAA</sequence>
<protein>
    <submittedName>
        <fullName evidence="1">Uncharacterized protein</fullName>
    </submittedName>
</protein>